<protein>
    <submittedName>
        <fullName evidence="1">Uncharacterized protein</fullName>
    </submittedName>
</protein>
<dbReference type="EMBL" id="JAPDGR010001334">
    <property type="protein sequence ID" value="KAJ2984007.1"/>
    <property type="molecule type" value="Genomic_DNA"/>
</dbReference>
<accession>A0ACC1NXD0</accession>
<evidence type="ECO:0000313" key="1">
    <source>
        <dbReference type="EMBL" id="KAJ2984007.1"/>
    </source>
</evidence>
<organism evidence="1 2">
    <name type="scientific">Xylaria curta</name>
    <dbReference type="NCBI Taxonomy" id="42375"/>
    <lineage>
        <taxon>Eukaryota</taxon>
        <taxon>Fungi</taxon>
        <taxon>Dikarya</taxon>
        <taxon>Ascomycota</taxon>
        <taxon>Pezizomycotina</taxon>
        <taxon>Sordariomycetes</taxon>
        <taxon>Xylariomycetidae</taxon>
        <taxon>Xylariales</taxon>
        <taxon>Xylariaceae</taxon>
        <taxon>Xylaria</taxon>
    </lineage>
</organism>
<sequence length="379" mass="43033">MAPPKPLSRGQPAPKALLEIQRALENYKIILDKAVLTDKKLGGTTQALFRVIFENYVPKLQQDFGKIKTNDRNELAIGCSKAFKDLEGFRDKTRQPERGPVKPQGYIHPHESPLVLLLTVALENGEIPLRLLSHTDPQGHTGDGLNWGKLWYFPRYLEACKFQSTPDDNGVKYWPGLPHCVMTSLPIQTIDNTGGALVSASVDKIIRADEFQKEAKNLRRRRFGRLRSECPDNVRNQIDFVKGFSEQLFSAFNRDPGSPGTPNINEVRERYLQSRSTNCDARDLQSYDLQPGYQLPVYLSIVASVWTPDGKYKPACFLDRLRFCVLRPPEGEKQENEITEQMNRRRYRGEQNSSKFSIPAATACAEWDAFITIFSQLDG</sequence>
<evidence type="ECO:0000313" key="2">
    <source>
        <dbReference type="Proteomes" id="UP001143856"/>
    </source>
</evidence>
<dbReference type="Proteomes" id="UP001143856">
    <property type="component" value="Unassembled WGS sequence"/>
</dbReference>
<proteinExistence type="predicted"/>
<keyword evidence="2" id="KW-1185">Reference proteome</keyword>
<reference evidence="1" key="1">
    <citation type="submission" date="2022-10" db="EMBL/GenBank/DDBJ databases">
        <title>Genome Sequence of Xylaria curta.</title>
        <authorList>
            <person name="Buettner E."/>
        </authorList>
    </citation>
    <scope>NUCLEOTIDE SEQUENCE</scope>
    <source>
        <strain evidence="1">Babe10</strain>
    </source>
</reference>
<gene>
    <name evidence="1" type="ORF">NUW58_g6154</name>
</gene>
<comment type="caution">
    <text evidence="1">The sequence shown here is derived from an EMBL/GenBank/DDBJ whole genome shotgun (WGS) entry which is preliminary data.</text>
</comment>
<name>A0ACC1NXD0_9PEZI</name>